<protein>
    <submittedName>
        <fullName evidence="1">Uncharacterized protein</fullName>
    </submittedName>
</protein>
<proteinExistence type="predicted"/>
<dbReference type="EMBL" id="CM037152">
    <property type="protein sequence ID" value="KAH7835264.1"/>
    <property type="molecule type" value="Genomic_DNA"/>
</dbReference>
<reference evidence="1 2" key="1">
    <citation type="journal article" date="2021" name="Hortic Res">
        <title>High-quality reference genome and annotation aids understanding of berry development for evergreen blueberry (Vaccinium darrowii).</title>
        <authorList>
            <person name="Yu J."/>
            <person name="Hulse-Kemp A.M."/>
            <person name="Babiker E."/>
            <person name="Staton M."/>
        </authorList>
    </citation>
    <scope>NUCLEOTIDE SEQUENCE [LARGE SCALE GENOMIC DNA]</scope>
    <source>
        <strain evidence="2">cv. NJ 8807/NJ 8810</strain>
        <tissue evidence="1">Young leaf</tissue>
    </source>
</reference>
<gene>
    <name evidence="1" type="ORF">Vadar_024533</name>
</gene>
<keyword evidence="2" id="KW-1185">Reference proteome</keyword>
<comment type="caution">
    <text evidence="1">The sequence shown here is derived from an EMBL/GenBank/DDBJ whole genome shotgun (WGS) entry which is preliminary data.</text>
</comment>
<evidence type="ECO:0000313" key="1">
    <source>
        <dbReference type="EMBL" id="KAH7835264.1"/>
    </source>
</evidence>
<accession>A0ACB7X3N0</accession>
<organism evidence="1 2">
    <name type="scientific">Vaccinium darrowii</name>
    <dbReference type="NCBI Taxonomy" id="229202"/>
    <lineage>
        <taxon>Eukaryota</taxon>
        <taxon>Viridiplantae</taxon>
        <taxon>Streptophyta</taxon>
        <taxon>Embryophyta</taxon>
        <taxon>Tracheophyta</taxon>
        <taxon>Spermatophyta</taxon>
        <taxon>Magnoliopsida</taxon>
        <taxon>eudicotyledons</taxon>
        <taxon>Gunneridae</taxon>
        <taxon>Pentapetalae</taxon>
        <taxon>asterids</taxon>
        <taxon>Ericales</taxon>
        <taxon>Ericaceae</taxon>
        <taxon>Vaccinioideae</taxon>
        <taxon>Vaccinieae</taxon>
        <taxon>Vaccinium</taxon>
    </lineage>
</organism>
<evidence type="ECO:0000313" key="2">
    <source>
        <dbReference type="Proteomes" id="UP000828048"/>
    </source>
</evidence>
<dbReference type="Proteomes" id="UP000828048">
    <property type="component" value="Chromosome 2"/>
</dbReference>
<name>A0ACB7X3N0_9ERIC</name>
<sequence>MLSSSSTFPRRQRRRHGEFSRHAVGPAAANLAGGDDDDADLVTRVDELEGVVVVGEGVAVRVGDGDELEEGEVESVVGDGELGELKAVMTKEDEEDGYGDEEEEEEQDCGEYA</sequence>